<feature type="transmembrane region" description="Helical" evidence="6">
    <location>
        <begin position="25"/>
        <end position="46"/>
    </location>
</feature>
<dbReference type="GO" id="GO:0030313">
    <property type="term" value="C:cell envelope"/>
    <property type="evidence" value="ECO:0007669"/>
    <property type="project" value="UniProtKB-SubCell"/>
</dbReference>
<dbReference type="Gene3D" id="2.40.30.170">
    <property type="match status" value="1"/>
</dbReference>
<gene>
    <name evidence="9" type="ORF">GBM95_03155</name>
</gene>
<comment type="subcellular location">
    <subcellularLocation>
        <location evidence="1">Cell envelope</location>
    </subcellularLocation>
</comment>
<dbReference type="Gene3D" id="6.10.140.1990">
    <property type="match status" value="1"/>
</dbReference>
<dbReference type="GO" id="GO:1990961">
    <property type="term" value="P:xenobiotic detoxification by transmembrane export across the plasma membrane"/>
    <property type="evidence" value="ECO:0007669"/>
    <property type="project" value="InterPro"/>
</dbReference>
<dbReference type="GO" id="GO:0022857">
    <property type="term" value="F:transmembrane transporter activity"/>
    <property type="evidence" value="ECO:0007669"/>
    <property type="project" value="InterPro"/>
</dbReference>
<dbReference type="RefSeq" id="WP_152157753.1">
    <property type="nucleotide sequence ID" value="NZ_WEHX01000010.1"/>
</dbReference>
<evidence type="ECO:0000259" key="7">
    <source>
        <dbReference type="Pfam" id="PF25954"/>
    </source>
</evidence>
<feature type="region of interest" description="Disordered" evidence="5">
    <location>
        <begin position="346"/>
        <end position="382"/>
    </location>
</feature>
<dbReference type="Gene3D" id="2.40.50.100">
    <property type="match status" value="1"/>
</dbReference>
<evidence type="ECO:0000313" key="10">
    <source>
        <dbReference type="Proteomes" id="UP000430564"/>
    </source>
</evidence>
<evidence type="ECO:0000256" key="6">
    <source>
        <dbReference type="SAM" id="Phobius"/>
    </source>
</evidence>
<evidence type="ECO:0000256" key="3">
    <source>
        <dbReference type="ARBA" id="ARBA00023054"/>
    </source>
</evidence>
<dbReference type="InterPro" id="IPR006143">
    <property type="entry name" value="RND_pump_MFP"/>
</dbReference>
<dbReference type="InterPro" id="IPR050465">
    <property type="entry name" value="UPF0194_transport"/>
</dbReference>
<evidence type="ECO:0000256" key="5">
    <source>
        <dbReference type="SAM" id="MobiDB-lite"/>
    </source>
</evidence>
<dbReference type="PANTHER" id="PTHR32347">
    <property type="entry name" value="EFFLUX SYSTEM COMPONENT YKNX-RELATED"/>
    <property type="match status" value="1"/>
</dbReference>
<name>A0A6I1F1T3_9BURK</name>
<dbReference type="OrthoDB" id="9784484at2"/>
<dbReference type="Pfam" id="PF25954">
    <property type="entry name" value="Beta-barrel_RND_2"/>
    <property type="match status" value="1"/>
</dbReference>
<dbReference type="GO" id="GO:0019898">
    <property type="term" value="C:extrinsic component of membrane"/>
    <property type="evidence" value="ECO:0007669"/>
    <property type="project" value="InterPro"/>
</dbReference>
<comment type="similarity">
    <text evidence="2">Belongs to the membrane fusion protein (MFP) (TC 8.A.1) family.</text>
</comment>
<dbReference type="SUPFAM" id="SSF111369">
    <property type="entry name" value="HlyD-like secretion proteins"/>
    <property type="match status" value="1"/>
</dbReference>
<keyword evidence="3 4" id="KW-0175">Coiled coil</keyword>
<sequence>MTDDKKTPQANESVKELLGEVHRPWYVRALPWVVVLAIAGGGAWYWQQNRAAGSKVQYVTQPVTKGEIRVTVTADGTLNPTRTVTLGSELSGIVRKVNVDVNDEIHANDVLIELDTRNLESKVASARAALASANAKLAESQATLREAEVKDKRLKELNKLSGGKMPSRTELDQQEAAVATAKAAVEVSRASIIDAEASLSQAETDLSKAMIRSPIEGVVLARSVEPGYAVAASLQAVELLTLATDLTKLELQVKVDEADIGSVKSGQRAYFTVSAYPDKRFPATLRKVAFGATTTENVVTYTTYLDVENADLQLRPGMTASATISTAQRQDVLLVPNSALRFVPREAAQKESSSARSAFMPGPPRHSGSQKSAREDSSQGQAERVRTVYVLKNGVPQPVTVRTGLTDGAHTEILSGEIHEKDAVVVDQQRAQRS</sequence>
<dbReference type="GO" id="GO:1990195">
    <property type="term" value="C:macrolide transmembrane transporter complex"/>
    <property type="evidence" value="ECO:0007669"/>
    <property type="project" value="InterPro"/>
</dbReference>
<feature type="domain" description="CusB-like beta-barrel" evidence="7">
    <location>
        <begin position="251"/>
        <end position="327"/>
    </location>
</feature>
<organism evidence="9 10">
    <name type="scientific">Sutterella seckii</name>
    <dbReference type="NCBI Taxonomy" id="1944635"/>
    <lineage>
        <taxon>Bacteria</taxon>
        <taxon>Pseudomonadati</taxon>
        <taxon>Pseudomonadota</taxon>
        <taxon>Betaproteobacteria</taxon>
        <taxon>Burkholderiales</taxon>
        <taxon>Sutterellaceae</taxon>
        <taxon>Sutterella</taxon>
    </lineage>
</organism>
<feature type="coiled-coil region" evidence="4">
    <location>
        <begin position="116"/>
        <end position="157"/>
    </location>
</feature>
<reference evidence="9 10" key="1">
    <citation type="submission" date="2019-10" db="EMBL/GenBank/DDBJ databases">
        <title>Genome diversity of Sutterella seckii.</title>
        <authorList>
            <person name="Chaplin A.V."/>
            <person name="Sokolova S.R."/>
            <person name="Mosin K.A."/>
            <person name="Ivanova E.L."/>
            <person name="Kochetkova T.O."/>
            <person name="Goltsov A.Y."/>
            <person name="Trofimov D.Y."/>
            <person name="Efimov B.A."/>
        </authorList>
    </citation>
    <scope>NUCLEOTIDE SEQUENCE [LARGE SCALE GENOMIC DNA]</scope>
    <source>
        <strain evidence="9 10">ASD393</strain>
    </source>
</reference>
<protein>
    <submittedName>
        <fullName evidence="9">Efflux RND transporter periplasmic adaptor subunit</fullName>
    </submittedName>
</protein>
<evidence type="ECO:0000256" key="4">
    <source>
        <dbReference type="SAM" id="Coils"/>
    </source>
</evidence>
<proteinExistence type="inferred from homology"/>
<dbReference type="InterPro" id="IPR058792">
    <property type="entry name" value="Beta-barrel_RND_2"/>
</dbReference>
<dbReference type="InterPro" id="IPR030190">
    <property type="entry name" value="MacA_alpha-hairpin_sf"/>
</dbReference>
<dbReference type="AlphaFoldDB" id="A0A6I1F1T3"/>
<keyword evidence="6" id="KW-0812">Transmembrane</keyword>
<dbReference type="EMBL" id="WEHX01000010">
    <property type="protein sequence ID" value="KAB7662213.1"/>
    <property type="molecule type" value="Genomic_DNA"/>
</dbReference>
<feature type="domain" description="CzcB-like barrel-sandwich hybrid" evidence="8">
    <location>
        <begin position="83"/>
        <end position="235"/>
    </location>
</feature>
<evidence type="ECO:0000256" key="1">
    <source>
        <dbReference type="ARBA" id="ARBA00004196"/>
    </source>
</evidence>
<keyword evidence="6" id="KW-0472">Membrane</keyword>
<dbReference type="Proteomes" id="UP000430564">
    <property type="component" value="Unassembled WGS sequence"/>
</dbReference>
<comment type="caution">
    <text evidence="9">The sequence shown here is derived from an EMBL/GenBank/DDBJ whole genome shotgun (WGS) entry which is preliminary data.</text>
</comment>
<keyword evidence="6" id="KW-1133">Transmembrane helix</keyword>
<evidence type="ECO:0000313" key="9">
    <source>
        <dbReference type="EMBL" id="KAB7662213.1"/>
    </source>
</evidence>
<dbReference type="Pfam" id="PF25973">
    <property type="entry name" value="BSH_CzcB"/>
    <property type="match status" value="1"/>
</dbReference>
<dbReference type="PANTHER" id="PTHR32347:SF14">
    <property type="entry name" value="EFFLUX SYSTEM COMPONENT YKNX-RELATED"/>
    <property type="match status" value="1"/>
</dbReference>
<evidence type="ECO:0000256" key="2">
    <source>
        <dbReference type="ARBA" id="ARBA00009477"/>
    </source>
</evidence>
<dbReference type="InterPro" id="IPR058647">
    <property type="entry name" value="BSH_CzcB-like"/>
</dbReference>
<evidence type="ECO:0000259" key="8">
    <source>
        <dbReference type="Pfam" id="PF25973"/>
    </source>
</evidence>
<dbReference type="NCBIfam" id="TIGR01730">
    <property type="entry name" value="RND_mfp"/>
    <property type="match status" value="1"/>
</dbReference>
<accession>A0A6I1F1T3</accession>